<evidence type="ECO:0000256" key="1">
    <source>
        <dbReference type="ARBA" id="ARBA00006814"/>
    </source>
</evidence>
<dbReference type="Pfam" id="PF01750">
    <property type="entry name" value="HycI"/>
    <property type="match status" value="1"/>
</dbReference>
<dbReference type="HOGENOM" id="CLU_099037_2_1_11"/>
<protein>
    <submittedName>
        <fullName evidence="5">Hydrogenase maturation protease</fullName>
    </submittedName>
</protein>
<keyword evidence="6" id="KW-1185">Reference proteome</keyword>
<comment type="similarity">
    <text evidence="1">Belongs to the peptidase A31 family.</text>
</comment>
<dbReference type="CDD" id="cd00518">
    <property type="entry name" value="H2MP"/>
    <property type="match status" value="1"/>
</dbReference>
<evidence type="ECO:0000256" key="3">
    <source>
        <dbReference type="ARBA" id="ARBA00022750"/>
    </source>
</evidence>
<proteinExistence type="inferred from homology"/>
<evidence type="ECO:0000313" key="5">
    <source>
        <dbReference type="EMBL" id="ADD43096.1"/>
    </source>
</evidence>
<accession>D3PVI2</accession>
<gene>
    <name evidence="5" type="ordered locus">Snas_3432</name>
</gene>
<dbReference type="GO" id="GO:0004190">
    <property type="term" value="F:aspartic-type endopeptidase activity"/>
    <property type="evidence" value="ECO:0007669"/>
    <property type="project" value="UniProtKB-KW"/>
</dbReference>
<evidence type="ECO:0000256" key="4">
    <source>
        <dbReference type="ARBA" id="ARBA00022801"/>
    </source>
</evidence>
<sequence>MIVVIGIGNPYRRDDGVGYEVIHRLETTGITARLATSDGEPTDLIDLWDGAELAVVVDAVRSGTARPGTIHELTTLPPSHGTGTASSHAIDIGDTFELARVLDRLPQRLVILAVEAADLSQGVGISADVAEAIPAVIDRVTTLAASRLSACHVWRLRHGRSVRHWGGASAASSYLRSVPALAPGVARGLAG</sequence>
<reference evidence="5 6" key="1">
    <citation type="journal article" date="2009" name="Stand. Genomic Sci.">
        <title>Complete genome sequence of Stackebrandtia nassauensis type strain (LLR-40K-21).</title>
        <authorList>
            <person name="Munk C."/>
            <person name="Lapidus A."/>
            <person name="Copeland A."/>
            <person name="Jando M."/>
            <person name="Mayilraj S."/>
            <person name="Glavina Del Rio T."/>
            <person name="Nolan M."/>
            <person name="Chen F."/>
            <person name="Lucas S."/>
            <person name="Tice H."/>
            <person name="Cheng J.F."/>
            <person name="Han C."/>
            <person name="Detter J.C."/>
            <person name="Bruce D."/>
            <person name="Goodwin L."/>
            <person name="Chain P."/>
            <person name="Pitluck S."/>
            <person name="Goker M."/>
            <person name="Ovchinikova G."/>
            <person name="Pati A."/>
            <person name="Ivanova N."/>
            <person name="Mavromatis K."/>
            <person name="Chen A."/>
            <person name="Palaniappan K."/>
            <person name="Land M."/>
            <person name="Hauser L."/>
            <person name="Chang Y.J."/>
            <person name="Jeffries C.D."/>
            <person name="Bristow J."/>
            <person name="Eisen J.A."/>
            <person name="Markowitz V."/>
            <person name="Hugenholtz P."/>
            <person name="Kyrpides N.C."/>
            <person name="Klenk H.P."/>
        </authorList>
    </citation>
    <scope>NUCLEOTIDE SEQUENCE [LARGE SCALE GENOMIC DNA]</scope>
    <source>
        <strain evidence="6">DSM 44728 / CIP 108903 / NRRL B-16338 / NBRC 102104 / LLR-40K-21</strain>
    </source>
</reference>
<dbReference type="NCBIfam" id="TIGR00072">
    <property type="entry name" value="hydrog_prot"/>
    <property type="match status" value="1"/>
</dbReference>
<dbReference type="EMBL" id="CP001778">
    <property type="protein sequence ID" value="ADD43096.1"/>
    <property type="molecule type" value="Genomic_DNA"/>
</dbReference>
<name>D3PVI2_STANL</name>
<dbReference type="Proteomes" id="UP000000844">
    <property type="component" value="Chromosome"/>
</dbReference>
<dbReference type="PANTHER" id="PTHR30302:SF1">
    <property type="entry name" value="HYDROGENASE 2 MATURATION PROTEASE"/>
    <property type="match status" value="1"/>
</dbReference>
<dbReference type="InterPro" id="IPR000671">
    <property type="entry name" value="Peptidase_A31"/>
</dbReference>
<dbReference type="GO" id="GO:0008047">
    <property type="term" value="F:enzyme activator activity"/>
    <property type="evidence" value="ECO:0007669"/>
    <property type="project" value="InterPro"/>
</dbReference>
<evidence type="ECO:0000256" key="2">
    <source>
        <dbReference type="ARBA" id="ARBA00022670"/>
    </source>
</evidence>
<dbReference type="SUPFAM" id="SSF53163">
    <property type="entry name" value="HybD-like"/>
    <property type="match status" value="1"/>
</dbReference>
<keyword evidence="3" id="KW-0064">Aspartyl protease</keyword>
<dbReference type="Gene3D" id="3.40.50.1450">
    <property type="entry name" value="HybD-like"/>
    <property type="match status" value="1"/>
</dbReference>
<dbReference type="STRING" id="446470.Snas_3432"/>
<dbReference type="RefSeq" id="WP_013018667.1">
    <property type="nucleotide sequence ID" value="NC_013947.1"/>
</dbReference>
<dbReference type="InterPro" id="IPR023430">
    <property type="entry name" value="Pept_HybD-like_dom_sf"/>
</dbReference>
<organism evidence="5 6">
    <name type="scientific">Stackebrandtia nassauensis (strain DSM 44728 / CIP 108903 / NRRL B-16338 / NBRC 102104 / LLR-40K-21)</name>
    <dbReference type="NCBI Taxonomy" id="446470"/>
    <lineage>
        <taxon>Bacteria</taxon>
        <taxon>Bacillati</taxon>
        <taxon>Actinomycetota</taxon>
        <taxon>Actinomycetes</taxon>
        <taxon>Glycomycetales</taxon>
        <taxon>Glycomycetaceae</taxon>
        <taxon>Stackebrandtia</taxon>
    </lineage>
</organism>
<dbReference type="eggNOG" id="COG0680">
    <property type="taxonomic scope" value="Bacteria"/>
</dbReference>
<keyword evidence="2 5" id="KW-0645">Protease</keyword>
<keyword evidence="4" id="KW-0378">Hydrolase</keyword>
<dbReference type="PANTHER" id="PTHR30302">
    <property type="entry name" value="HYDROGENASE 1 MATURATION PROTEASE"/>
    <property type="match status" value="1"/>
</dbReference>
<evidence type="ECO:0000313" key="6">
    <source>
        <dbReference type="Proteomes" id="UP000000844"/>
    </source>
</evidence>
<dbReference type="GO" id="GO:0016485">
    <property type="term" value="P:protein processing"/>
    <property type="evidence" value="ECO:0007669"/>
    <property type="project" value="TreeGrafter"/>
</dbReference>
<dbReference type="KEGG" id="sna:Snas_3432"/>
<dbReference type="AlphaFoldDB" id="D3PVI2"/>